<evidence type="ECO:0000313" key="1">
    <source>
        <dbReference type="EMBL" id="HIY88095.1"/>
    </source>
</evidence>
<protein>
    <recommendedName>
        <fullName evidence="3">Periplasmic protein</fullName>
    </recommendedName>
</protein>
<dbReference type="Gene3D" id="3.40.50.1110">
    <property type="entry name" value="SGNH hydrolase"/>
    <property type="match status" value="1"/>
</dbReference>
<dbReference type="InterPro" id="IPR036514">
    <property type="entry name" value="SGNH_hydro_sf"/>
</dbReference>
<accession>A0A9D1ZGT6</accession>
<dbReference type="Proteomes" id="UP000886851">
    <property type="component" value="Unassembled WGS sequence"/>
</dbReference>
<dbReference type="Gene3D" id="2.60.120.1360">
    <property type="match status" value="1"/>
</dbReference>
<proteinExistence type="predicted"/>
<comment type="caution">
    <text evidence="1">The sequence shown here is derived from an EMBL/GenBank/DDBJ whole genome shotgun (WGS) entry which is preliminary data.</text>
</comment>
<organism evidence="1 2">
    <name type="scientific">Candidatus Bacteroides pullicola</name>
    <dbReference type="NCBI Taxonomy" id="2838475"/>
    <lineage>
        <taxon>Bacteria</taxon>
        <taxon>Pseudomonadati</taxon>
        <taxon>Bacteroidota</taxon>
        <taxon>Bacteroidia</taxon>
        <taxon>Bacteroidales</taxon>
        <taxon>Bacteroidaceae</taxon>
        <taxon>Bacteroides</taxon>
    </lineage>
</organism>
<reference evidence="1" key="1">
    <citation type="journal article" date="2021" name="PeerJ">
        <title>Extensive microbial diversity within the chicken gut microbiome revealed by metagenomics and culture.</title>
        <authorList>
            <person name="Gilroy R."/>
            <person name="Ravi A."/>
            <person name="Getino M."/>
            <person name="Pursley I."/>
            <person name="Horton D.L."/>
            <person name="Alikhan N.F."/>
            <person name="Baker D."/>
            <person name="Gharbi K."/>
            <person name="Hall N."/>
            <person name="Watson M."/>
            <person name="Adriaenssens E.M."/>
            <person name="Foster-Nyarko E."/>
            <person name="Jarju S."/>
            <person name="Secka A."/>
            <person name="Antonio M."/>
            <person name="Oren A."/>
            <person name="Chaudhuri R.R."/>
            <person name="La Ragione R."/>
            <person name="Hildebrand F."/>
            <person name="Pallen M.J."/>
        </authorList>
    </citation>
    <scope>NUCLEOTIDE SEQUENCE</scope>
    <source>
        <strain evidence="1">Gambia2-208</strain>
    </source>
</reference>
<evidence type="ECO:0008006" key="3">
    <source>
        <dbReference type="Google" id="ProtNLM"/>
    </source>
</evidence>
<evidence type="ECO:0000313" key="2">
    <source>
        <dbReference type="Proteomes" id="UP000886851"/>
    </source>
</evidence>
<name>A0A9D1ZGT6_9BACE</name>
<sequence length="454" mass="50520">MEKNLLPHTALLAGLVLVALLLMHFLPHLEVGGRQLRRVDLLADVRPLPPVQADTLPAVLPSPKPFFSDTCPPGMTCIEDYGDSTGRGMEVFYRALDEVSCRPVRIAWLGDSFVEGDILTADLRALLQERYGGCGVGYVDITSPITYFRRTVHHSFGGWESHAWTDSTGFDRSCQGLSGHYFLPKSGAYVELRGRSDYVPRLDTCRRVGILFANGSPLQLSVCLNGEKELKRDFEPSDRLQMAMVEGHWGRVRWTVSRTGAASIFYGLFMEDNQGIVLDNLSLRGSSGLSIRTIPEATLHAFGEVRPYDLIVLQYGLNVATDYGRDYSRYVEGMSMAISRLKAAFPKASLLLIGVGDRDHRDAEGRVRTMPGIRHLVAWQQRLAADNGIAFWNLFEAMGGEGSMARLAEENPPMANRDYAHINFLGGKHLAGLLYEALLHGKEQSDKRRAYELE</sequence>
<gene>
    <name evidence="1" type="ORF">H9824_05260</name>
</gene>
<reference evidence="1" key="2">
    <citation type="submission" date="2021-04" db="EMBL/GenBank/DDBJ databases">
        <authorList>
            <person name="Gilroy R."/>
        </authorList>
    </citation>
    <scope>NUCLEOTIDE SEQUENCE</scope>
    <source>
        <strain evidence="1">Gambia2-208</strain>
    </source>
</reference>
<dbReference type="EMBL" id="DXCV01000036">
    <property type="protein sequence ID" value="HIY88095.1"/>
    <property type="molecule type" value="Genomic_DNA"/>
</dbReference>
<dbReference type="SUPFAM" id="SSF52266">
    <property type="entry name" value="SGNH hydrolase"/>
    <property type="match status" value="1"/>
</dbReference>
<dbReference type="GO" id="GO:0016788">
    <property type="term" value="F:hydrolase activity, acting on ester bonds"/>
    <property type="evidence" value="ECO:0007669"/>
    <property type="project" value="UniProtKB-ARBA"/>
</dbReference>
<dbReference type="AlphaFoldDB" id="A0A9D1ZGT6"/>